<dbReference type="AlphaFoldDB" id="A0A8K1XFW4"/>
<dbReference type="GO" id="GO:0005975">
    <property type="term" value="P:carbohydrate metabolic process"/>
    <property type="evidence" value="ECO:0007669"/>
    <property type="project" value="InterPro"/>
</dbReference>
<accession>A0A8K1XFW4</accession>
<dbReference type="PANTHER" id="PTHR43447">
    <property type="entry name" value="ALPHA-AMYLASE"/>
    <property type="match status" value="1"/>
</dbReference>
<evidence type="ECO:0000256" key="8">
    <source>
        <dbReference type="ARBA" id="ARBA00022837"/>
    </source>
</evidence>
<feature type="chain" id="PRO_5035449860" description="Alpha-amylase" evidence="14">
    <location>
        <begin position="20"/>
        <end position="642"/>
    </location>
</feature>
<evidence type="ECO:0000256" key="12">
    <source>
        <dbReference type="RuleBase" id="RU003615"/>
    </source>
</evidence>
<dbReference type="SMART" id="SM00632">
    <property type="entry name" value="Aamy_C"/>
    <property type="match status" value="1"/>
</dbReference>
<evidence type="ECO:0000256" key="2">
    <source>
        <dbReference type="ARBA" id="ARBA00001913"/>
    </source>
</evidence>
<dbReference type="InterPro" id="IPR006048">
    <property type="entry name" value="A-amylase/branching_C"/>
</dbReference>
<evidence type="ECO:0000259" key="15">
    <source>
        <dbReference type="PROSITE" id="PS50053"/>
    </source>
</evidence>
<evidence type="ECO:0000256" key="9">
    <source>
        <dbReference type="ARBA" id="ARBA00023214"/>
    </source>
</evidence>
<dbReference type="Pfam" id="PF02806">
    <property type="entry name" value="Alpha-amylase_C"/>
    <property type="match status" value="1"/>
</dbReference>
<dbReference type="SMR" id="A0A8K1XFW4"/>
<dbReference type="Gene3D" id="2.60.40.1180">
    <property type="entry name" value="Golgi alpha-mannosidase II"/>
    <property type="match status" value="1"/>
</dbReference>
<evidence type="ECO:0000256" key="10">
    <source>
        <dbReference type="ARBA" id="ARBA00023277"/>
    </source>
</evidence>
<dbReference type="SUPFAM" id="SSF54236">
    <property type="entry name" value="Ubiquitin-like"/>
    <property type="match status" value="1"/>
</dbReference>
<dbReference type="EC" id="3.2.1.1" evidence="5 13"/>
<keyword evidence="10 13" id="KW-0119">Carbohydrate metabolism</keyword>
<dbReference type="CDD" id="cd11317">
    <property type="entry name" value="AmyAc_bac_euk_AmyA"/>
    <property type="match status" value="1"/>
</dbReference>
<reference evidence="16" key="1">
    <citation type="submission" date="2021-05" db="EMBL/GenBank/DDBJ databases">
        <authorList>
            <person name="Wang D."/>
            <person name="Handley S.A."/>
            <person name="Tahan S."/>
            <person name="Zhao G."/>
            <person name="Droit L."/>
            <person name="Gilbert M.H."/>
            <person name="Schiro F.R."/>
            <person name="Didier P.J."/>
            <person name="Si X."/>
            <person name="Paredes A."/>
            <person name="Virgin H.W."/>
            <person name="Bohm R.P."/>
            <person name="Mihindukulasuriya K.A."/>
        </authorList>
    </citation>
    <scope>NUCLEOTIDE SEQUENCE</scope>
</reference>
<comment type="cofactor">
    <cofactor evidence="2">
        <name>Ca(2+)</name>
        <dbReference type="ChEBI" id="CHEBI:29108"/>
    </cofactor>
</comment>
<dbReference type="FunFam" id="3.20.20.80:FF:000056">
    <property type="entry name" value="Pancreatic alpha-amylase"/>
    <property type="match status" value="1"/>
</dbReference>
<evidence type="ECO:0000256" key="13">
    <source>
        <dbReference type="RuleBase" id="RU361134"/>
    </source>
</evidence>
<dbReference type="EMBL" id="MZ292752">
    <property type="protein sequence ID" value="UHN91759.1"/>
    <property type="molecule type" value="mRNA"/>
</dbReference>
<dbReference type="InterPro" id="IPR000626">
    <property type="entry name" value="Ubiquitin-like_dom"/>
</dbReference>
<sequence>MKAILGILSFLALSIYTQGHKDPLYAPGRTVTIHLFEWKWTDIAAECERFLGPKGYAAVQVSPPNEHAHVNNPYRPWWQRYQPVRYKLVSRSGNEQQFIDMVNRCNAVGVRIYVDAVINHMSATGGQGSAGTDNNPGTKYYPGVPFGPNDFNDFKCRTSSGNIENYGDPNQVRDCKLVGLPDLNTGSDYVRQKIADYMNHLIDIGVAGFRVDAVKHMWPGDLQIIYSKLKNVTQDIFGANKRPYIYQEVIDLGGEPIKNTDYTHIARVTEFKFGMHLSDVVFKRNGQKMSYLKNFGMGWGFIADGDAMAFIDNHDNQRGHGGGGEIVTHKKSRDYKIANAFMLAWPYANLKIMSSYDFPLSQDWLGPPTNGNGDTKDVIINSDDTCGNGWICEHRWRQIYNMATFRNVAHGQSVQNWWDNGGHQIAFSRGNKAFIAINNENYGMDVTLQTGLPSGQYCDIISGNKINGSCTGKVVTVNGDGTMKVNIGYYVEDPKLFSIKISSYIKMQLVVKVLNGAEHVVEVVPEMSVDELKAALDQKLSVPKYQQRLMLKGKALSDSQKLSDYSLTDGTRIHLSINKNAEAPLIESKLTKELKLIAANYVLDVDKFATLFQKELKKLADEMSLDDIERYEEERHARQNNN</sequence>
<dbReference type="InterPro" id="IPR029071">
    <property type="entry name" value="Ubiquitin-like_domsf"/>
</dbReference>
<dbReference type="GO" id="GO:0004556">
    <property type="term" value="F:alpha-amylase activity"/>
    <property type="evidence" value="ECO:0007669"/>
    <property type="project" value="UniProtKB-UniRule"/>
</dbReference>
<evidence type="ECO:0000256" key="4">
    <source>
        <dbReference type="ARBA" id="ARBA00008061"/>
    </source>
</evidence>
<feature type="signal peptide" evidence="14">
    <location>
        <begin position="1"/>
        <end position="19"/>
    </location>
</feature>
<dbReference type="SMART" id="SM00213">
    <property type="entry name" value="UBQ"/>
    <property type="match status" value="1"/>
</dbReference>
<dbReference type="InterPro" id="IPR013780">
    <property type="entry name" value="Glyco_hydro_b"/>
</dbReference>
<dbReference type="InterPro" id="IPR017853">
    <property type="entry name" value="GH"/>
</dbReference>
<protein>
    <recommendedName>
        <fullName evidence="5 13">Alpha-amylase</fullName>
        <ecNumber evidence="5 13">3.2.1.1</ecNumber>
    </recommendedName>
</protein>
<evidence type="ECO:0000313" key="16">
    <source>
        <dbReference type="EMBL" id="UHN91759.1"/>
    </source>
</evidence>
<dbReference type="PRINTS" id="PR00110">
    <property type="entry name" value="ALPHAAMYLASE"/>
</dbReference>
<keyword evidence="7 13" id="KW-0378">Hydrolase</keyword>
<evidence type="ECO:0000256" key="3">
    <source>
        <dbReference type="ARBA" id="ARBA00001923"/>
    </source>
</evidence>
<evidence type="ECO:0000256" key="14">
    <source>
        <dbReference type="SAM" id="SignalP"/>
    </source>
</evidence>
<keyword evidence="9" id="KW-0868">Chloride</keyword>
<dbReference type="SUPFAM" id="SSF51011">
    <property type="entry name" value="Glycosyl hydrolase domain"/>
    <property type="match status" value="1"/>
</dbReference>
<comment type="similarity">
    <text evidence="4 12">Belongs to the glycosyl hydrolase 13 family.</text>
</comment>
<keyword evidence="8" id="KW-0106">Calcium</keyword>
<dbReference type="InterPro" id="IPR006047">
    <property type="entry name" value="GH13_cat_dom"/>
</dbReference>
<dbReference type="SMART" id="SM00642">
    <property type="entry name" value="Aamy"/>
    <property type="match status" value="1"/>
</dbReference>
<dbReference type="Pfam" id="PF00128">
    <property type="entry name" value="Alpha-amylase"/>
    <property type="match status" value="1"/>
</dbReference>
<organism evidence="16">
    <name type="scientific">Brachionus rotundiformis</name>
    <dbReference type="NCBI Taxonomy" id="96890"/>
    <lineage>
        <taxon>Eukaryota</taxon>
        <taxon>Metazoa</taxon>
        <taxon>Spiralia</taxon>
        <taxon>Gnathifera</taxon>
        <taxon>Rotifera</taxon>
        <taxon>Eurotatoria</taxon>
        <taxon>Monogononta</taxon>
        <taxon>Pseudotrocha</taxon>
        <taxon>Ploima</taxon>
        <taxon>Brachionidae</taxon>
        <taxon>Brachionus</taxon>
    </lineage>
</organism>
<gene>
    <name evidence="16" type="primary">AMY2</name>
</gene>
<comment type="cofactor">
    <cofactor evidence="3">
        <name>chloride</name>
        <dbReference type="ChEBI" id="CHEBI:17996"/>
    </cofactor>
</comment>
<dbReference type="Pfam" id="PF00240">
    <property type="entry name" value="ubiquitin"/>
    <property type="match status" value="1"/>
</dbReference>
<evidence type="ECO:0000256" key="5">
    <source>
        <dbReference type="ARBA" id="ARBA00012595"/>
    </source>
</evidence>
<dbReference type="Gene3D" id="3.10.20.90">
    <property type="entry name" value="Phosphatidylinositol 3-kinase Catalytic Subunit, Chain A, domain 1"/>
    <property type="match status" value="1"/>
</dbReference>
<proteinExistence type="evidence at transcript level"/>
<evidence type="ECO:0000256" key="1">
    <source>
        <dbReference type="ARBA" id="ARBA00000548"/>
    </source>
</evidence>
<keyword evidence="11 13" id="KW-0326">Glycosidase</keyword>
<comment type="catalytic activity">
    <reaction evidence="1 13">
        <text>Endohydrolysis of (1-&gt;4)-alpha-D-glucosidic linkages in polysaccharides containing three or more (1-&gt;4)-alpha-linked D-glucose units.</text>
        <dbReference type="EC" id="3.2.1.1"/>
    </reaction>
</comment>
<dbReference type="SUPFAM" id="SSF51445">
    <property type="entry name" value="(Trans)glycosidases"/>
    <property type="match status" value="1"/>
</dbReference>
<dbReference type="InterPro" id="IPR006046">
    <property type="entry name" value="Alpha_amylase"/>
</dbReference>
<keyword evidence="14" id="KW-0732">Signal</keyword>
<evidence type="ECO:0000256" key="6">
    <source>
        <dbReference type="ARBA" id="ARBA00022723"/>
    </source>
</evidence>
<feature type="domain" description="Ubiquitin-like" evidence="15">
    <location>
        <begin position="507"/>
        <end position="582"/>
    </location>
</feature>
<evidence type="ECO:0000256" key="11">
    <source>
        <dbReference type="ARBA" id="ARBA00023295"/>
    </source>
</evidence>
<dbReference type="Gene3D" id="3.20.20.80">
    <property type="entry name" value="Glycosidases"/>
    <property type="match status" value="1"/>
</dbReference>
<keyword evidence="6" id="KW-0479">Metal-binding</keyword>
<dbReference type="InterPro" id="IPR031319">
    <property type="entry name" value="A-amylase_C"/>
</dbReference>
<dbReference type="PROSITE" id="PS50053">
    <property type="entry name" value="UBIQUITIN_2"/>
    <property type="match status" value="1"/>
</dbReference>
<evidence type="ECO:0000256" key="7">
    <source>
        <dbReference type="ARBA" id="ARBA00022801"/>
    </source>
</evidence>
<name>A0A8K1XFW4_9BILA</name>
<dbReference type="GO" id="GO:0046872">
    <property type="term" value="F:metal ion binding"/>
    <property type="evidence" value="ECO:0007669"/>
    <property type="project" value="UniProtKB-KW"/>
</dbReference>